<dbReference type="PANTHER" id="PTHR40047">
    <property type="entry name" value="UPF0703 PROTEIN YCGQ"/>
    <property type="match status" value="1"/>
</dbReference>
<feature type="region of interest" description="Disordered" evidence="1">
    <location>
        <begin position="130"/>
        <end position="159"/>
    </location>
</feature>
<feature type="transmembrane region" description="Helical" evidence="2">
    <location>
        <begin position="43"/>
        <end position="61"/>
    </location>
</feature>
<dbReference type="InterPro" id="IPR048447">
    <property type="entry name" value="DUF1980_C"/>
</dbReference>
<dbReference type="Pfam" id="PF21537">
    <property type="entry name" value="DUF1980_C"/>
    <property type="match status" value="1"/>
</dbReference>
<keyword evidence="2" id="KW-0812">Transmembrane</keyword>
<proteinExistence type="predicted"/>
<name>A0ABS2DKC9_9BACI</name>
<dbReference type="PANTHER" id="PTHR40047:SF1">
    <property type="entry name" value="UPF0703 PROTEIN YCGQ"/>
    <property type="match status" value="1"/>
</dbReference>
<evidence type="ECO:0000313" key="6">
    <source>
        <dbReference type="Proteomes" id="UP001518925"/>
    </source>
</evidence>
<feature type="compositionally biased region" description="Basic and acidic residues" evidence="1">
    <location>
        <begin position="133"/>
        <end position="144"/>
    </location>
</feature>
<comment type="caution">
    <text evidence="5">The sequence shown here is derived from an EMBL/GenBank/DDBJ whole genome shotgun (WGS) entry which is preliminary data.</text>
</comment>
<feature type="domain" description="DUF1980" evidence="4">
    <location>
        <begin position="170"/>
        <end position="306"/>
    </location>
</feature>
<evidence type="ECO:0000259" key="4">
    <source>
        <dbReference type="Pfam" id="PF21537"/>
    </source>
</evidence>
<protein>
    <submittedName>
        <fullName evidence="5">TIGR03943 family protein</fullName>
    </submittedName>
</protein>
<evidence type="ECO:0000259" key="3">
    <source>
        <dbReference type="Pfam" id="PF09323"/>
    </source>
</evidence>
<dbReference type="RefSeq" id="WP_204204299.1">
    <property type="nucleotide sequence ID" value="NZ_JAFELM010000036.1"/>
</dbReference>
<evidence type="ECO:0000256" key="2">
    <source>
        <dbReference type="SAM" id="Phobius"/>
    </source>
</evidence>
<sequence>MQFHFQQAVRALILLAFSALLFNMHFTGEITKFINPKYEALSQIASILFLILFFIQVTRIWTAKVEGHHHDCQHHDHTCTHDHGDSKFNVKKLVSYCVIITPLLTGFFLPPKTLDAAVASKKGGMAILSNQQQKKETVEQKQDVTQEDTSSSIDSLEDESFLESPLLENQKTISQEEYDQLISKLEDSQTIKMDDFVYNAYYEEMHKDISKYEGRKIELNGFVYKEEGFTPEQLVISRFIITHCVADASIIGFLSEFPEASSLDVDTWIKAEGVIELTTYNDMELPIIKITKWEKITEPEEPYIYPLSIKLL</sequence>
<organism evidence="5 6">
    <name type="scientific">Bacillus suaedaesalsae</name>
    <dbReference type="NCBI Taxonomy" id="2810349"/>
    <lineage>
        <taxon>Bacteria</taxon>
        <taxon>Bacillati</taxon>
        <taxon>Bacillota</taxon>
        <taxon>Bacilli</taxon>
        <taxon>Bacillales</taxon>
        <taxon>Bacillaceae</taxon>
        <taxon>Bacillus</taxon>
    </lineage>
</organism>
<dbReference type="InterPro" id="IPR048493">
    <property type="entry name" value="DUF1980_N"/>
</dbReference>
<gene>
    <name evidence="5" type="ORF">JR050_14930</name>
</gene>
<feature type="transmembrane region" description="Helical" evidence="2">
    <location>
        <begin position="93"/>
        <end position="110"/>
    </location>
</feature>
<evidence type="ECO:0000256" key="1">
    <source>
        <dbReference type="SAM" id="MobiDB-lite"/>
    </source>
</evidence>
<dbReference type="NCBIfam" id="TIGR03943">
    <property type="entry name" value="TIGR03943 family putative permease subunit"/>
    <property type="match status" value="1"/>
</dbReference>
<evidence type="ECO:0000313" key="5">
    <source>
        <dbReference type="EMBL" id="MBM6618962.1"/>
    </source>
</evidence>
<dbReference type="InterPro" id="IPR015402">
    <property type="entry name" value="DUF1980"/>
</dbReference>
<keyword evidence="6" id="KW-1185">Reference proteome</keyword>
<dbReference type="Proteomes" id="UP001518925">
    <property type="component" value="Unassembled WGS sequence"/>
</dbReference>
<feature type="domain" description="DUF1980" evidence="3">
    <location>
        <begin position="9"/>
        <end position="124"/>
    </location>
</feature>
<dbReference type="InterPro" id="IPR052955">
    <property type="entry name" value="UPF0703_membrane_permease"/>
</dbReference>
<keyword evidence="2" id="KW-0472">Membrane</keyword>
<dbReference type="EMBL" id="JAFELM010000036">
    <property type="protein sequence ID" value="MBM6618962.1"/>
    <property type="molecule type" value="Genomic_DNA"/>
</dbReference>
<keyword evidence="2" id="KW-1133">Transmembrane helix</keyword>
<accession>A0ABS2DKC9</accession>
<dbReference type="Pfam" id="PF09323">
    <property type="entry name" value="DUF1980"/>
    <property type="match status" value="1"/>
</dbReference>
<reference evidence="5 6" key="1">
    <citation type="submission" date="2021-02" db="EMBL/GenBank/DDBJ databases">
        <title>Bacillus sp. RD4P76, an endophyte from a halophyte.</title>
        <authorList>
            <person name="Sun J.-Q."/>
        </authorList>
    </citation>
    <scope>NUCLEOTIDE SEQUENCE [LARGE SCALE GENOMIC DNA]</scope>
    <source>
        <strain evidence="5 6">RD4P76</strain>
    </source>
</reference>